<keyword evidence="3" id="KW-1185">Reference proteome</keyword>
<feature type="transmembrane region" description="Helical" evidence="1">
    <location>
        <begin position="76"/>
        <end position="97"/>
    </location>
</feature>
<dbReference type="OrthoDB" id="2014563at2759"/>
<organism evidence="2 3">
    <name type="scientific">Ostreobium quekettii</name>
    <dbReference type="NCBI Taxonomy" id="121088"/>
    <lineage>
        <taxon>Eukaryota</taxon>
        <taxon>Viridiplantae</taxon>
        <taxon>Chlorophyta</taxon>
        <taxon>core chlorophytes</taxon>
        <taxon>Ulvophyceae</taxon>
        <taxon>TCBD clade</taxon>
        <taxon>Bryopsidales</taxon>
        <taxon>Ostreobineae</taxon>
        <taxon>Ostreobiaceae</taxon>
        <taxon>Ostreobium</taxon>
    </lineage>
</organism>
<reference evidence="2" key="1">
    <citation type="submission" date="2020-12" db="EMBL/GenBank/DDBJ databases">
        <authorList>
            <person name="Iha C."/>
        </authorList>
    </citation>
    <scope>NUCLEOTIDE SEQUENCE</scope>
</reference>
<keyword evidence="1" id="KW-0472">Membrane</keyword>
<proteinExistence type="predicted"/>
<evidence type="ECO:0000256" key="1">
    <source>
        <dbReference type="SAM" id="Phobius"/>
    </source>
</evidence>
<accession>A0A8S1JAK3</accession>
<feature type="non-terminal residue" evidence="2">
    <location>
        <position position="1"/>
    </location>
</feature>
<dbReference type="AlphaFoldDB" id="A0A8S1JAK3"/>
<evidence type="ECO:0000313" key="2">
    <source>
        <dbReference type="EMBL" id="CAD7704081.1"/>
    </source>
</evidence>
<keyword evidence="1" id="KW-0812">Transmembrane</keyword>
<protein>
    <submittedName>
        <fullName evidence="2">Uncharacterized protein</fullName>
    </submittedName>
</protein>
<sequence>AAGTQHAAGDPTAPFVVSLGFCVWRVFDKRQKRNPDGPYYGNSPIWGALGTALLGFVFALVVTNLLVPRIPLPAKFATDAVGAFLATVLVGCTSIFVK</sequence>
<dbReference type="EMBL" id="CAJHUC010002625">
    <property type="protein sequence ID" value="CAD7704081.1"/>
    <property type="molecule type" value="Genomic_DNA"/>
</dbReference>
<name>A0A8S1JAK3_9CHLO</name>
<evidence type="ECO:0000313" key="3">
    <source>
        <dbReference type="Proteomes" id="UP000708148"/>
    </source>
</evidence>
<gene>
    <name evidence="2" type="ORF">OSTQU699_LOCUS9438</name>
</gene>
<keyword evidence="1" id="KW-1133">Transmembrane helix</keyword>
<dbReference type="Proteomes" id="UP000708148">
    <property type="component" value="Unassembled WGS sequence"/>
</dbReference>
<comment type="caution">
    <text evidence="2">The sequence shown here is derived from an EMBL/GenBank/DDBJ whole genome shotgun (WGS) entry which is preliminary data.</text>
</comment>
<feature type="transmembrane region" description="Helical" evidence="1">
    <location>
        <begin position="45"/>
        <end position="67"/>
    </location>
</feature>